<keyword evidence="2" id="KW-0808">Transferase</keyword>
<protein>
    <submittedName>
        <fullName evidence="5">Hemolysin</fullName>
    </submittedName>
</protein>
<evidence type="ECO:0000313" key="5">
    <source>
        <dbReference type="EMBL" id="SDZ35158.1"/>
    </source>
</evidence>
<sequence>MEAKEPFIDIEKVIKDKNPKLQRWLPGFVLAYIKRIAHEKDINQVMRNNGHLQGIDFVNALIKEFGVEVELKGAENIPMDRPVIFASNHPLGGLDGIAFMYALGKYRTDIRFLVNDILTNIKNFEPMFVPVNKHGANSREVTQLIEQTYSGEHAVLVFPAGLVSRKQAHGIMDLEWKKSFISKSKKYKKDIVPVYIEGRNSNFFYNFAQIREKLGIKANLEMFYLADEMFSQKGKKVTVHIGKPISYQYFDRTKNEKQWAEEVKQMVYQLV</sequence>
<reference evidence="5 6" key="1">
    <citation type="submission" date="2016-10" db="EMBL/GenBank/DDBJ databases">
        <authorList>
            <person name="Varghese N."/>
            <person name="Submissions S."/>
        </authorList>
    </citation>
    <scope>NUCLEOTIDE SEQUENCE [LARGE SCALE GENOMIC DNA]</scope>
    <source>
        <strain evidence="5 6">DSM 17997</strain>
    </source>
</reference>
<dbReference type="SUPFAM" id="SSF69593">
    <property type="entry name" value="Glycerol-3-phosphate (1)-acyltransferase"/>
    <property type="match status" value="1"/>
</dbReference>
<comment type="pathway">
    <text evidence="1">Lipid metabolism.</text>
</comment>
<evidence type="ECO:0000256" key="3">
    <source>
        <dbReference type="ARBA" id="ARBA00023315"/>
    </source>
</evidence>
<dbReference type="InterPro" id="IPR045746">
    <property type="entry name" value="ACT14924-like_Acyltransf_dom"/>
</dbReference>
<keyword evidence="3" id="KW-0012">Acyltransferase</keyword>
<gene>
    <name evidence="5" type="ORF">SAMN05444412_11128</name>
</gene>
<name>A0A1H3SBW6_9BACT</name>
<organism evidence="5 6">
    <name type="scientific">Rhodonellum ikkaensis</name>
    <dbReference type="NCBI Taxonomy" id="336829"/>
    <lineage>
        <taxon>Bacteria</taxon>
        <taxon>Pseudomonadati</taxon>
        <taxon>Bacteroidota</taxon>
        <taxon>Cytophagia</taxon>
        <taxon>Cytophagales</taxon>
        <taxon>Cytophagaceae</taxon>
        <taxon>Rhodonellum</taxon>
    </lineage>
</organism>
<accession>A0A1H3SBW6</accession>
<dbReference type="Proteomes" id="UP000199663">
    <property type="component" value="Unassembled WGS sequence"/>
</dbReference>
<dbReference type="RefSeq" id="WP_019598735.1">
    <property type="nucleotide sequence ID" value="NZ_FNQC01000011.1"/>
</dbReference>
<evidence type="ECO:0000313" key="6">
    <source>
        <dbReference type="Proteomes" id="UP000199663"/>
    </source>
</evidence>
<dbReference type="PANTHER" id="PTHR10434">
    <property type="entry name" value="1-ACYL-SN-GLYCEROL-3-PHOSPHATE ACYLTRANSFERASE"/>
    <property type="match status" value="1"/>
</dbReference>
<dbReference type="EMBL" id="FNQC01000011">
    <property type="protein sequence ID" value="SDZ35158.1"/>
    <property type="molecule type" value="Genomic_DNA"/>
</dbReference>
<comment type="caution">
    <text evidence="5">The sequence shown here is derived from an EMBL/GenBank/DDBJ whole genome shotgun (WGS) entry which is preliminary data.</text>
</comment>
<keyword evidence="6" id="KW-1185">Reference proteome</keyword>
<feature type="domain" description="Phospholipid/glycerol acyltransferase" evidence="4">
    <location>
        <begin position="83"/>
        <end position="199"/>
    </location>
</feature>
<proteinExistence type="predicted"/>
<dbReference type="Pfam" id="PF19576">
    <property type="entry name" value="Acyltransf_2"/>
    <property type="match status" value="1"/>
</dbReference>
<evidence type="ECO:0000256" key="1">
    <source>
        <dbReference type="ARBA" id="ARBA00005189"/>
    </source>
</evidence>
<evidence type="ECO:0000259" key="4">
    <source>
        <dbReference type="SMART" id="SM00563"/>
    </source>
</evidence>
<dbReference type="PANTHER" id="PTHR10434:SF40">
    <property type="entry name" value="1-ACYL-SN-GLYCEROL-3-PHOSPHATE ACYLTRANSFERASE"/>
    <property type="match status" value="1"/>
</dbReference>
<dbReference type="SMART" id="SM00563">
    <property type="entry name" value="PlsC"/>
    <property type="match status" value="1"/>
</dbReference>
<dbReference type="InterPro" id="IPR002123">
    <property type="entry name" value="Plipid/glycerol_acylTrfase"/>
</dbReference>
<evidence type="ECO:0000256" key="2">
    <source>
        <dbReference type="ARBA" id="ARBA00022679"/>
    </source>
</evidence>